<proteinExistence type="predicted"/>
<evidence type="ECO:0000313" key="2">
    <source>
        <dbReference type="Proteomes" id="UP000830395"/>
    </source>
</evidence>
<name>A0ACC5YNH0_9TELE</name>
<evidence type="ECO:0000313" key="1">
    <source>
        <dbReference type="EMBL" id="MCJ8737254.1"/>
    </source>
</evidence>
<dbReference type="EMBL" id="CM040984">
    <property type="protein sequence ID" value="MCJ8737254.1"/>
    <property type="molecule type" value="Genomic_DNA"/>
</dbReference>
<keyword evidence="2" id="KW-1185">Reference proteome</keyword>
<dbReference type="Proteomes" id="UP000830395">
    <property type="component" value="Chromosome 10"/>
</dbReference>
<reference evidence="1" key="1">
    <citation type="submission" date="2020-02" db="EMBL/GenBank/DDBJ databases">
        <title>Genome sequencing of the panga catfish, Pangasius djambal.</title>
        <authorList>
            <person name="Wen M."/>
            <person name="Zahm M."/>
            <person name="Roques C."/>
            <person name="Cabau C."/>
            <person name="Klopp C."/>
            <person name="Donnadieu C."/>
            <person name="Jouanno E."/>
            <person name="Avarre J.-C."/>
            <person name="Campet M."/>
            <person name="Ha T."/>
            <person name="Dugue R."/>
            <person name="Lampietro C."/>
            <person name="Louis A."/>
            <person name="Herpin A."/>
            <person name="Echchiki A."/>
            <person name="Berthelot C."/>
            <person name="Parey E."/>
            <person name="Roest-Crollius H."/>
            <person name="Braasch I."/>
            <person name="Postlethwait J.H."/>
            <person name="Bobe J."/>
            <person name="Montfort J."/>
            <person name="Bouchez O."/>
            <person name="Begum T."/>
            <person name="Schartl M."/>
            <person name="Gustiano R."/>
            <person name="Guiguen Y."/>
        </authorList>
    </citation>
    <scope>NUCLEOTIDE SEQUENCE</scope>
    <source>
        <strain evidence="1">Pdj_M5554</strain>
    </source>
</reference>
<accession>A0ACC5YNH0</accession>
<sequence length="339" mass="37141">MDRTWSINFLPTWSSDTSELVHRISVNGESCGEKNITSESPCTEKSGMLEEDDVSPSDSSAACLAQQREPTHVCDSASSPPTSSPQAPPTLVMTEGFSPATIREEAKKQSEREQDSEGEKEQETERTPQEVGKEAEPGGSGKEAEPGGGRMEAEPAESDRKREEVMKEGGVKTASYDQGAEKQEKEVEQEQEEEAEEALELEEELQRPEDAMLDDLAKRIQVEEITPASGLVSILKRRVCDGGDDNFSTNKPLTKRRVRFHVPEDGLEPDEVGGDSWILLLLLCLVTVVISVGGTALYCAFGDAHSSVCTDFSHNIDFYMGKVQRSVDDITHFFSSSSS</sequence>
<gene>
    <name evidence="1" type="ORF">PDJAM_G00022020</name>
</gene>
<organism evidence="1 2">
    <name type="scientific">Pangasius djambal</name>
    <dbReference type="NCBI Taxonomy" id="1691987"/>
    <lineage>
        <taxon>Eukaryota</taxon>
        <taxon>Metazoa</taxon>
        <taxon>Chordata</taxon>
        <taxon>Craniata</taxon>
        <taxon>Vertebrata</taxon>
        <taxon>Euteleostomi</taxon>
        <taxon>Actinopterygii</taxon>
        <taxon>Neopterygii</taxon>
        <taxon>Teleostei</taxon>
        <taxon>Ostariophysi</taxon>
        <taxon>Siluriformes</taxon>
        <taxon>Pangasiidae</taxon>
        <taxon>Pangasius</taxon>
    </lineage>
</organism>
<comment type="caution">
    <text evidence="1">The sequence shown here is derived from an EMBL/GenBank/DDBJ whole genome shotgun (WGS) entry which is preliminary data.</text>
</comment>
<protein>
    <submittedName>
        <fullName evidence="1">Uncharacterized protein</fullName>
    </submittedName>
</protein>